<evidence type="ECO:0000256" key="6">
    <source>
        <dbReference type="ARBA" id="ARBA00022989"/>
    </source>
</evidence>
<dbReference type="PANTHER" id="PTHR11616">
    <property type="entry name" value="SODIUM/CHLORIDE DEPENDENT TRANSPORTER"/>
    <property type="match status" value="1"/>
</dbReference>
<comment type="subcellular location">
    <subcellularLocation>
        <location evidence="1">Membrane</location>
        <topology evidence="1">Multi-pass membrane protein</topology>
    </subcellularLocation>
</comment>
<dbReference type="InterPro" id="IPR000175">
    <property type="entry name" value="Na/ntran_symport"/>
</dbReference>
<evidence type="ECO:0000256" key="8">
    <source>
        <dbReference type="PIRSR" id="PIRSR600175-1"/>
    </source>
</evidence>
<keyword evidence="4 11" id="KW-0812">Transmembrane</keyword>
<evidence type="ECO:0000256" key="2">
    <source>
        <dbReference type="ARBA" id="ARBA00006459"/>
    </source>
</evidence>
<evidence type="ECO:0000256" key="4">
    <source>
        <dbReference type="ARBA" id="ARBA00022692"/>
    </source>
</evidence>
<feature type="compositionally biased region" description="Basic residues" evidence="10">
    <location>
        <begin position="933"/>
        <end position="953"/>
    </location>
</feature>
<keyword evidence="8" id="KW-0915">Sodium</keyword>
<feature type="compositionally biased region" description="Basic and acidic residues" evidence="10">
    <location>
        <begin position="1"/>
        <end position="13"/>
    </location>
</feature>
<evidence type="ECO:0000256" key="3">
    <source>
        <dbReference type="ARBA" id="ARBA00022448"/>
    </source>
</evidence>
<feature type="transmembrane region" description="Helical" evidence="11">
    <location>
        <begin position="842"/>
        <end position="863"/>
    </location>
</feature>
<dbReference type="Pfam" id="PF00209">
    <property type="entry name" value="SNF"/>
    <property type="match status" value="1"/>
</dbReference>
<dbReference type="GO" id="GO:0005283">
    <property type="term" value="F:amino acid:sodium symporter activity"/>
    <property type="evidence" value="ECO:0007669"/>
    <property type="project" value="TreeGrafter"/>
</dbReference>
<feature type="region of interest" description="Disordered" evidence="10">
    <location>
        <begin position="69"/>
        <end position="104"/>
    </location>
</feature>
<feature type="transmembrane region" description="Helical" evidence="11">
    <location>
        <begin position="603"/>
        <end position="628"/>
    </location>
</feature>
<accession>A0AA88HW38</accession>
<feature type="transmembrane region" description="Helical" evidence="11">
    <location>
        <begin position="524"/>
        <end position="548"/>
    </location>
</feature>
<reference evidence="12" key="1">
    <citation type="submission" date="2023-07" db="EMBL/GenBank/DDBJ databases">
        <title>Chromosome-level genome assembly of Artemia franciscana.</title>
        <authorList>
            <person name="Jo E."/>
        </authorList>
    </citation>
    <scope>NUCLEOTIDE SEQUENCE</scope>
    <source>
        <tissue evidence="12">Whole body</tissue>
    </source>
</reference>
<feature type="region of interest" description="Disordered" evidence="10">
    <location>
        <begin position="1"/>
        <end position="43"/>
    </location>
</feature>
<dbReference type="PROSITE" id="PS50267">
    <property type="entry name" value="NA_NEUROTRAN_SYMP_3"/>
    <property type="match status" value="1"/>
</dbReference>
<feature type="binding site" evidence="8">
    <location>
        <position position="342"/>
    </location>
    <ligand>
        <name>Na(+)</name>
        <dbReference type="ChEBI" id="CHEBI:29101"/>
        <label>1</label>
    </ligand>
</feature>
<dbReference type="GO" id="GO:0089718">
    <property type="term" value="P:amino acid import across plasma membrane"/>
    <property type="evidence" value="ECO:0007669"/>
    <property type="project" value="TreeGrafter"/>
</dbReference>
<dbReference type="EMBL" id="JAVRJZ010000012">
    <property type="protein sequence ID" value="KAK2715104.1"/>
    <property type="molecule type" value="Genomic_DNA"/>
</dbReference>
<evidence type="ECO:0000256" key="10">
    <source>
        <dbReference type="SAM" id="MobiDB-lite"/>
    </source>
</evidence>
<feature type="transmembrane region" description="Helical" evidence="11">
    <location>
        <begin position="763"/>
        <end position="786"/>
    </location>
</feature>
<dbReference type="InterPro" id="IPR037272">
    <property type="entry name" value="SNS_sf"/>
</dbReference>
<feature type="transmembrane region" description="Helical" evidence="11">
    <location>
        <begin position="723"/>
        <end position="751"/>
    </location>
</feature>
<feature type="transmembrane region" description="Helical" evidence="11">
    <location>
        <begin position="357"/>
        <end position="379"/>
    </location>
</feature>
<protein>
    <submittedName>
        <fullName evidence="12">Uncharacterized protein</fullName>
    </submittedName>
</protein>
<feature type="compositionally biased region" description="Polar residues" evidence="10">
    <location>
        <begin position="14"/>
        <end position="28"/>
    </location>
</feature>
<keyword evidence="13" id="KW-1185">Reference proteome</keyword>
<feature type="compositionally biased region" description="Low complexity" evidence="10">
    <location>
        <begin position="275"/>
        <end position="297"/>
    </location>
</feature>
<name>A0AA88HW38_ARTSF</name>
<dbReference type="GO" id="GO:0005886">
    <property type="term" value="C:plasma membrane"/>
    <property type="evidence" value="ECO:0007669"/>
    <property type="project" value="TreeGrafter"/>
</dbReference>
<dbReference type="SUPFAM" id="SSF161070">
    <property type="entry name" value="SNF-like"/>
    <property type="match status" value="1"/>
</dbReference>
<evidence type="ECO:0000256" key="11">
    <source>
        <dbReference type="SAM" id="Phobius"/>
    </source>
</evidence>
<feature type="transmembrane region" description="Helical" evidence="11">
    <location>
        <begin position="892"/>
        <end position="910"/>
    </location>
</feature>
<dbReference type="Proteomes" id="UP001187531">
    <property type="component" value="Unassembled WGS sequence"/>
</dbReference>
<feature type="compositionally biased region" description="Basic residues" evidence="10">
    <location>
        <begin position="264"/>
        <end position="274"/>
    </location>
</feature>
<keyword evidence="3" id="KW-0813">Transport</keyword>
<dbReference type="AlphaFoldDB" id="A0AA88HW38"/>
<feature type="transmembrane region" description="Helical" evidence="11">
    <location>
        <begin position="327"/>
        <end position="345"/>
    </location>
</feature>
<keyword evidence="5" id="KW-0769">Symport</keyword>
<evidence type="ECO:0000256" key="1">
    <source>
        <dbReference type="ARBA" id="ARBA00004141"/>
    </source>
</evidence>
<dbReference type="GO" id="GO:0046872">
    <property type="term" value="F:metal ion binding"/>
    <property type="evidence" value="ECO:0007669"/>
    <property type="project" value="UniProtKB-KW"/>
</dbReference>
<keyword evidence="9" id="KW-1015">Disulfide bond</keyword>
<dbReference type="PANTHER" id="PTHR11616:SF323">
    <property type="entry name" value="SODIUM-DEPENDENT TRANSPORTER BEDRAGGLED"/>
    <property type="match status" value="1"/>
</dbReference>
<keyword evidence="8" id="KW-0479">Metal-binding</keyword>
<feature type="region of interest" description="Disordered" evidence="10">
    <location>
        <begin position="933"/>
        <end position="983"/>
    </location>
</feature>
<feature type="region of interest" description="Disordered" evidence="10">
    <location>
        <begin position="228"/>
        <end position="320"/>
    </location>
</feature>
<dbReference type="GO" id="GO:0015179">
    <property type="term" value="F:L-amino acid transmembrane transporter activity"/>
    <property type="evidence" value="ECO:0007669"/>
    <property type="project" value="TreeGrafter"/>
</dbReference>
<evidence type="ECO:0000256" key="5">
    <source>
        <dbReference type="ARBA" id="ARBA00022847"/>
    </source>
</evidence>
<feature type="transmembrane region" description="Helical" evidence="11">
    <location>
        <begin position="497"/>
        <end position="517"/>
    </location>
</feature>
<comment type="similarity">
    <text evidence="2">Belongs to the sodium:neurotransmitter symporter (SNF) (TC 2.A.22) family.</text>
</comment>
<proteinExistence type="inferred from homology"/>
<organism evidence="12 13">
    <name type="scientific">Artemia franciscana</name>
    <name type="common">Brine shrimp</name>
    <name type="synonym">Artemia sanfranciscana</name>
    <dbReference type="NCBI Taxonomy" id="6661"/>
    <lineage>
        <taxon>Eukaryota</taxon>
        <taxon>Metazoa</taxon>
        <taxon>Ecdysozoa</taxon>
        <taxon>Arthropoda</taxon>
        <taxon>Crustacea</taxon>
        <taxon>Branchiopoda</taxon>
        <taxon>Anostraca</taxon>
        <taxon>Artemiidae</taxon>
        <taxon>Artemia</taxon>
    </lineage>
</organism>
<gene>
    <name evidence="12" type="ORF">QYM36_009930</name>
</gene>
<sequence length="1094" mass="123665">MDDNESSSRDLTRQESTLFSNTEQTANSADAVERESEQGANHHVRKLVSLTPCEVRNILCRPVQTLPESEENGLKLRKSQSFSKSNKKAQIRQRSNSAAGHLLRKFKHRNGDEIRDRRSSPRLSGRFVVIPGHDAVEDDQPSTSQDSSNSIFPGFLRQSMRFVRRIPSDQELSRSLESRRSMREIQPIELPVQARAENVQYDEQESRNMPAQVLVTSLLSVVVSERLREPSEQPIQPPPQISERRVSLSTRMGNTRRPTDSNNRRRRRRTRRTTARTSPDSSSSSSSESVSNPVATSRSRRRESSDMRLDDDGRAQRKHHSHWPMQISPIFAFLACTLGLLNISRVSTLTVIYGANFLVQFVVLSVLFGIPLFCFFACLGKHINRGIIDMWVISPVFRGVGISMILCQIIMSIYSIIGTSYVFFYFRDSLITVGHHFKWGTCFIPFRGPDCDSNSSFRLEETVPDFFHGVVLQREGWSPFTPPLRPPESLGSIRFEVAFNLAVIWLITFLSVGRGVVSIGKAVIVYGTVPLVVFTIVAFYTLSLPVIAPPGTFMDQSSWNEFFINPWSWVNAAREVFMTWSSNAMAIIHVGSKCQKKYIYRDLMVSAILTLTILVIAGVLGAACYQIVRHSDPRLKYNYVASSYETGETYKSLEPVSSMFGHLEKERAPLKNSLVTMYLLGGRILQQRKEVSGYMVMRQEFELFPAASAMQGISKEVPTIWPIAYYTSLAIFGIGQHAIVWQSIISALISINRKKLVDWETPIALGLSILGFLGSLVFATSGGIAAVHFMDVLFGSGWINMILVVTLLFAILVVRGTPYSGDSIVAVLGENKGWKEHFVNPLLVLVWSVFLPIGLVVLTITTFRNSSRELWIWRQETHLQLWSLRIKQFGCFFQLIPILIVPIDAIVVAWKTLSSSETNDTLELVQNLYRPEMRRRRESSRNRRTRRQRRRERSRAPSRSPSPTPVYTEPPPKYTPPPTYNTATGARVAKILRESFRRLRPSLLENASNDAETANQPSPPSYAESIQQFCRSAQSSCQNTLSENQITLNEVSQFIRNSIRRSARPSRPQRDSIVNILSDQDNSETIMNLAESAA</sequence>
<feature type="transmembrane region" description="Helical" evidence="11">
    <location>
        <begin position="792"/>
        <end position="814"/>
    </location>
</feature>
<comment type="caution">
    <text evidence="12">The sequence shown here is derived from an EMBL/GenBank/DDBJ whole genome shotgun (WGS) entry which is preliminary data.</text>
</comment>
<feature type="disulfide bond" evidence="9">
    <location>
        <begin position="442"/>
        <end position="451"/>
    </location>
</feature>
<feature type="compositionally biased region" description="Pro residues" evidence="10">
    <location>
        <begin position="960"/>
        <end position="979"/>
    </location>
</feature>
<feature type="compositionally biased region" description="Basic and acidic residues" evidence="10">
    <location>
        <begin position="302"/>
        <end position="315"/>
    </location>
</feature>
<feature type="transmembrane region" description="Helical" evidence="11">
    <location>
        <begin position="400"/>
        <end position="426"/>
    </location>
</feature>
<evidence type="ECO:0000256" key="9">
    <source>
        <dbReference type="PIRSR" id="PIRSR600175-2"/>
    </source>
</evidence>
<dbReference type="PRINTS" id="PR00176">
    <property type="entry name" value="NANEUSMPORT"/>
</dbReference>
<evidence type="ECO:0000313" key="13">
    <source>
        <dbReference type="Proteomes" id="UP001187531"/>
    </source>
</evidence>
<keyword evidence="7 11" id="KW-0472">Membrane</keyword>
<evidence type="ECO:0000256" key="7">
    <source>
        <dbReference type="ARBA" id="ARBA00023136"/>
    </source>
</evidence>
<evidence type="ECO:0000313" key="12">
    <source>
        <dbReference type="EMBL" id="KAK2715104.1"/>
    </source>
</evidence>
<keyword evidence="6 11" id="KW-1133">Transmembrane helix</keyword>